<protein>
    <submittedName>
        <fullName evidence="1 2">Uncharacterized protein</fullName>
    </submittedName>
</protein>
<dbReference type="EMBL" id="AMQN01001173">
    <property type="status" value="NOT_ANNOTATED_CDS"/>
    <property type="molecule type" value="Genomic_DNA"/>
</dbReference>
<accession>R7URS0</accession>
<evidence type="ECO:0000313" key="2">
    <source>
        <dbReference type="EnsemblMetazoa" id="CapteP189238"/>
    </source>
</evidence>
<reference evidence="2" key="3">
    <citation type="submission" date="2015-06" db="UniProtKB">
        <authorList>
            <consortium name="EnsemblMetazoa"/>
        </authorList>
    </citation>
    <scope>IDENTIFICATION</scope>
</reference>
<name>R7URS0_CAPTE</name>
<keyword evidence="3" id="KW-1185">Reference proteome</keyword>
<reference evidence="3" key="1">
    <citation type="submission" date="2012-12" db="EMBL/GenBank/DDBJ databases">
        <authorList>
            <person name="Hellsten U."/>
            <person name="Grimwood J."/>
            <person name="Chapman J.A."/>
            <person name="Shapiro H."/>
            <person name="Aerts A."/>
            <person name="Otillar R.P."/>
            <person name="Terry A.Y."/>
            <person name="Boore J.L."/>
            <person name="Simakov O."/>
            <person name="Marletaz F."/>
            <person name="Cho S.-J."/>
            <person name="Edsinger-Gonzales E."/>
            <person name="Havlak P."/>
            <person name="Kuo D.-H."/>
            <person name="Larsson T."/>
            <person name="Lv J."/>
            <person name="Arendt D."/>
            <person name="Savage R."/>
            <person name="Osoegawa K."/>
            <person name="de Jong P."/>
            <person name="Lindberg D.R."/>
            <person name="Seaver E.C."/>
            <person name="Weisblat D.A."/>
            <person name="Putnam N.H."/>
            <person name="Grigoriev I.V."/>
            <person name="Rokhsar D.S."/>
        </authorList>
    </citation>
    <scope>NUCLEOTIDE SEQUENCE</scope>
    <source>
        <strain evidence="3">I ESC-2004</strain>
    </source>
</reference>
<gene>
    <name evidence="1" type="ORF">CAPTEDRAFT_189238</name>
</gene>
<sequence>MESSLALGPVALPGPWVTVTVGVGLQLTRDFWGMGVYGLATRNLAALTAEMITPKKEDANVRQNVATAKGITCDLAACYNDKECPLGKETMKHNASARLSTVKTLKHCCSFASFCYRYRLIYKLLRSKLRKVMPLYTQHPYSMGNPHTCSPGDRCQRASRDGPFTNLSDSPTAELYTTPYSDAAILVRVQGQYLFQRLVVLTPTSFHKNLCPL</sequence>
<dbReference type="HOGENOM" id="CLU_1295472_0_0_1"/>
<organism evidence="1">
    <name type="scientific">Capitella teleta</name>
    <name type="common">Polychaete worm</name>
    <dbReference type="NCBI Taxonomy" id="283909"/>
    <lineage>
        <taxon>Eukaryota</taxon>
        <taxon>Metazoa</taxon>
        <taxon>Spiralia</taxon>
        <taxon>Lophotrochozoa</taxon>
        <taxon>Annelida</taxon>
        <taxon>Polychaeta</taxon>
        <taxon>Sedentaria</taxon>
        <taxon>Scolecida</taxon>
        <taxon>Capitellidae</taxon>
        <taxon>Capitella</taxon>
    </lineage>
</organism>
<evidence type="ECO:0000313" key="3">
    <source>
        <dbReference type="Proteomes" id="UP000014760"/>
    </source>
</evidence>
<dbReference type="EMBL" id="KB300511">
    <property type="protein sequence ID" value="ELU06602.1"/>
    <property type="molecule type" value="Genomic_DNA"/>
</dbReference>
<reference evidence="1 3" key="2">
    <citation type="journal article" date="2013" name="Nature">
        <title>Insights into bilaterian evolution from three spiralian genomes.</title>
        <authorList>
            <person name="Simakov O."/>
            <person name="Marletaz F."/>
            <person name="Cho S.J."/>
            <person name="Edsinger-Gonzales E."/>
            <person name="Havlak P."/>
            <person name="Hellsten U."/>
            <person name="Kuo D.H."/>
            <person name="Larsson T."/>
            <person name="Lv J."/>
            <person name="Arendt D."/>
            <person name="Savage R."/>
            <person name="Osoegawa K."/>
            <person name="de Jong P."/>
            <person name="Grimwood J."/>
            <person name="Chapman J.A."/>
            <person name="Shapiro H."/>
            <person name="Aerts A."/>
            <person name="Otillar R.P."/>
            <person name="Terry A.Y."/>
            <person name="Boore J.L."/>
            <person name="Grigoriev I.V."/>
            <person name="Lindberg D.R."/>
            <person name="Seaver E.C."/>
            <person name="Weisblat D.A."/>
            <person name="Putnam N.H."/>
            <person name="Rokhsar D.S."/>
        </authorList>
    </citation>
    <scope>NUCLEOTIDE SEQUENCE</scope>
    <source>
        <strain evidence="1 3">I ESC-2004</strain>
    </source>
</reference>
<dbReference type="AlphaFoldDB" id="R7URS0"/>
<dbReference type="EnsemblMetazoa" id="CapteT189238">
    <property type="protein sequence ID" value="CapteP189238"/>
    <property type="gene ID" value="CapteG189238"/>
</dbReference>
<dbReference type="Proteomes" id="UP000014760">
    <property type="component" value="Unassembled WGS sequence"/>
</dbReference>
<evidence type="ECO:0000313" key="1">
    <source>
        <dbReference type="EMBL" id="ELU06602.1"/>
    </source>
</evidence>
<proteinExistence type="predicted"/>